<evidence type="ECO:0000313" key="1">
    <source>
        <dbReference type="EnsemblMetazoa" id="MESCA012249-PA"/>
    </source>
</evidence>
<organism evidence="1 2">
    <name type="scientific">Megaselia scalaris</name>
    <name type="common">Humpbacked fly</name>
    <name type="synonym">Phora scalaris</name>
    <dbReference type="NCBI Taxonomy" id="36166"/>
    <lineage>
        <taxon>Eukaryota</taxon>
        <taxon>Metazoa</taxon>
        <taxon>Ecdysozoa</taxon>
        <taxon>Arthropoda</taxon>
        <taxon>Hexapoda</taxon>
        <taxon>Insecta</taxon>
        <taxon>Pterygota</taxon>
        <taxon>Neoptera</taxon>
        <taxon>Endopterygota</taxon>
        <taxon>Diptera</taxon>
        <taxon>Brachycera</taxon>
        <taxon>Muscomorpha</taxon>
        <taxon>Platypezoidea</taxon>
        <taxon>Phoridae</taxon>
        <taxon>Megaseliini</taxon>
        <taxon>Megaselia</taxon>
    </lineage>
</organism>
<dbReference type="Proteomes" id="UP000015102">
    <property type="component" value="Unassembled WGS sequence"/>
</dbReference>
<accession>T1H6B6</accession>
<protein>
    <submittedName>
        <fullName evidence="1">Uncharacterized protein</fullName>
    </submittedName>
</protein>
<proteinExistence type="predicted"/>
<name>T1H6B6_MEGSC</name>
<reference evidence="1" key="2">
    <citation type="submission" date="2015-06" db="UniProtKB">
        <authorList>
            <consortium name="EnsemblMetazoa"/>
        </authorList>
    </citation>
    <scope>IDENTIFICATION</scope>
</reference>
<dbReference type="AlphaFoldDB" id="T1H6B6"/>
<reference evidence="2" key="1">
    <citation type="submission" date="2013-02" db="EMBL/GenBank/DDBJ databases">
        <authorList>
            <person name="Hughes D."/>
        </authorList>
    </citation>
    <scope>NUCLEOTIDE SEQUENCE</scope>
    <source>
        <strain>Durham</strain>
        <strain evidence="2">NC isolate 2 -- Noor lab</strain>
    </source>
</reference>
<evidence type="ECO:0000313" key="2">
    <source>
        <dbReference type="Proteomes" id="UP000015102"/>
    </source>
</evidence>
<dbReference type="EnsemblMetazoa" id="MESCA012249-RA">
    <property type="protein sequence ID" value="MESCA012249-PA"/>
    <property type="gene ID" value="MESCA012249"/>
</dbReference>
<sequence length="62" mass="7143">RNIDQEDEEVEEGISLEMNWTIAENLPTDNGCQDKFEHIITFNKQSPAQAIKQIAIPHMTLF</sequence>
<dbReference type="HOGENOM" id="CLU_2910795_0_0_1"/>
<keyword evidence="2" id="KW-1185">Reference proteome</keyword>